<feature type="non-terminal residue" evidence="1">
    <location>
        <position position="1"/>
    </location>
</feature>
<sequence length="66" mass="7761">ARTHCPPLRNQTTRRVKPMVTLVLEVRNPPMDQNQKINNPPNQALRQERCQKLLPPPVQLRDEQEQ</sequence>
<proteinExistence type="predicted"/>
<comment type="caution">
    <text evidence="1">The sequence shown here is derived from an EMBL/GenBank/DDBJ whole genome shotgun (WGS) entry which is preliminary data.</text>
</comment>
<dbReference type="AlphaFoldDB" id="A0A699VK75"/>
<evidence type="ECO:0000313" key="1">
    <source>
        <dbReference type="EMBL" id="GFD32154.1"/>
    </source>
</evidence>
<gene>
    <name evidence="1" type="ORF">Tci_904123</name>
</gene>
<dbReference type="EMBL" id="BKCJ011421188">
    <property type="protein sequence ID" value="GFD32154.1"/>
    <property type="molecule type" value="Genomic_DNA"/>
</dbReference>
<organism evidence="1">
    <name type="scientific">Tanacetum cinerariifolium</name>
    <name type="common">Dalmatian daisy</name>
    <name type="synonym">Chrysanthemum cinerariifolium</name>
    <dbReference type="NCBI Taxonomy" id="118510"/>
    <lineage>
        <taxon>Eukaryota</taxon>
        <taxon>Viridiplantae</taxon>
        <taxon>Streptophyta</taxon>
        <taxon>Embryophyta</taxon>
        <taxon>Tracheophyta</taxon>
        <taxon>Spermatophyta</taxon>
        <taxon>Magnoliopsida</taxon>
        <taxon>eudicotyledons</taxon>
        <taxon>Gunneridae</taxon>
        <taxon>Pentapetalae</taxon>
        <taxon>asterids</taxon>
        <taxon>campanulids</taxon>
        <taxon>Asterales</taxon>
        <taxon>Asteraceae</taxon>
        <taxon>Asteroideae</taxon>
        <taxon>Anthemideae</taxon>
        <taxon>Anthemidinae</taxon>
        <taxon>Tanacetum</taxon>
    </lineage>
</organism>
<protein>
    <submittedName>
        <fullName evidence="1">Uncharacterized protein</fullName>
    </submittedName>
</protein>
<name>A0A699VK75_TANCI</name>
<reference evidence="1" key="1">
    <citation type="journal article" date="2019" name="Sci. Rep.">
        <title>Draft genome of Tanacetum cinerariifolium, the natural source of mosquito coil.</title>
        <authorList>
            <person name="Yamashiro T."/>
            <person name="Shiraishi A."/>
            <person name="Satake H."/>
            <person name="Nakayama K."/>
        </authorList>
    </citation>
    <scope>NUCLEOTIDE SEQUENCE</scope>
</reference>
<accession>A0A699VK75</accession>